<gene>
    <name evidence="2" type="ORF">S23_05280</name>
</gene>
<dbReference type="RefSeq" id="WP_014439159.1">
    <property type="nucleotide sequence ID" value="NC_017082.1"/>
</dbReference>
<evidence type="ECO:0000259" key="1">
    <source>
        <dbReference type="Pfam" id="PF12728"/>
    </source>
</evidence>
<name>A0AAI8QA09_9BRAD</name>
<dbReference type="KEGG" id="brs:S23_05280"/>
<evidence type="ECO:0000313" key="2">
    <source>
        <dbReference type="EMBL" id="BAL73749.1"/>
    </source>
</evidence>
<reference evidence="2 3" key="1">
    <citation type="journal article" date="2012" name="Microbes Environ.">
        <title>Complete genome sequence of Bradyrhizobium sp. S23321: insights into symbiosis evolution in soil oligotrophs.</title>
        <authorList>
            <person name="Okubo T."/>
            <person name="Tsukui T."/>
            <person name="Maita H."/>
            <person name="Okamoto S."/>
            <person name="Oshima K."/>
            <person name="Fujisawa T."/>
            <person name="Saito A."/>
            <person name="Futamata H."/>
            <person name="Hattori R."/>
            <person name="Shimomura Y."/>
            <person name="Haruta S."/>
            <person name="Morimoto S."/>
            <person name="Wang Y."/>
            <person name="Sakai Y."/>
            <person name="Hattori M."/>
            <person name="Aizawa S."/>
            <person name="Nagashima K.V.P."/>
            <person name="Masuda S."/>
            <person name="Hattori T."/>
            <person name="Yamashita A."/>
            <person name="Bao Z."/>
            <person name="Hayatsu M."/>
            <person name="Kajiya-Kanegae H."/>
            <person name="Yoshinaga I."/>
            <person name="Sakamoto K."/>
            <person name="Toyota K."/>
            <person name="Nakao M."/>
            <person name="Kohara M."/>
            <person name="Anda M."/>
            <person name="Niwa R."/>
            <person name="Jung-Hwan P."/>
            <person name="Sameshima-Saito R."/>
            <person name="Tokuda S."/>
            <person name="Yamamoto S."/>
            <person name="Yamamoto S."/>
            <person name="Yokoyama T."/>
            <person name="Akutsu T."/>
            <person name="Nakamura Y."/>
            <person name="Nakahira-Yanaka Y."/>
            <person name="Takada Hoshino Y."/>
            <person name="Hirakawa H."/>
            <person name="Mitsui H."/>
            <person name="Terasawa K."/>
            <person name="Itakura M."/>
            <person name="Sato S."/>
            <person name="Ikeda-Ohtsubo W."/>
            <person name="Sakakura N."/>
            <person name="Kaminuma E."/>
            <person name="Minamisawa K."/>
        </authorList>
    </citation>
    <scope>NUCLEOTIDE SEQUENCE [LARGE SCALE GENOMIC DNA]</scope>
    <source>
        <strain evidence="2 3">S23321</strain>
    </source>
</reference>
<sequence length="80" mass="8826">MSSDFTSPRPPSHDVPYAERAFPFAVACRVLGVCENTGRALVRKGLLESFRIGKRHLVTGRAIRAFQDAAAKAQRRAVRS</sequence>
<protein>
    <recommendedName>
        <fullName evidence="1">Helix-turn-helix domain-containing protein</fullName>
    </recommendedName>
</protein>
<feature type="domain" description="Helix-turn-helix" evidence="1">
    <location>
        <begin position="27"/>
        <end position="68"/>
    </location>
</feature>
<accession>A0AAI8QA09</accession>
<evidence type="ECO:0000313" key="3">
    <source>
        <dbReference type="Proteomes" id="UP000007886"/>
    </source>
</evidence>
<dbReference type="Proteomes" id="UP000007886">
    <property type="component" value="Chromosome"/>
</dbReference>
<keyword evidence="3" id="KW-1185">Reference proteome</keyword>
<dbReference type="InterPro" id="IPR041657">
    <property type="entry name" value="HTH_17"/>
</dbReference>
<dbReference type="Pfam" id="PF12728">
    <property type="entry name" value="HTH_17"/>
    <property type="match status" value="1"/>
</dbReference>
<dbReference type="EMBL" id="AP012279">
    <property type="protein sequence ID" value="BAL73749.1"/>
    <property type="molecule type" value="Genomic_DNA"/>
</dbReference>
<dbReference type="AlphaFoldDB" id="A0AAI8QA09"/>
<organism evidence="2 3">
    <name type="scientific">Bradyrhizobium cosmicum</name>
    <dbReference type="NCBI Taxonomy" id="1404864"/>
    <lineage>
        <taxon>Bacteria</taxon>
        <taxon>Pseudomonadati</taxon>
        <taxon>Pseudomonadota</taxon>
        <taxon>Alphaproteobacteria</taxon>
        <taxon>Hyphomicrobiales</taxon>
        <taxon>Nitrobacteraceae</taxon>
        <taxon>Bradyrhizobium</taxon>
    </lineage>
</organism>
<proteinExistence type="predicted"/>